<feature type="compositionally biased region" description="Basic and acidic residues" evidence="1">
    <location>
        <begin position="202"/>
        <end position="213"/>
    </location>
</feature>
<dbReference type="GO" id="GO:0003677">
    <property type="term" value="F:DNA binding"/>
    <property type="evidence" value="ECO:0007669"/>
    <property type="project" value="InterPro"/>
</dbReference>
<dbReference type="OrthoDB" id="3798269at2759"/>
<feature type="compositionally biased region" description="Low complexity" evidence="1">
    <location>
        <begin position="252"/>
        <end position="273"/>
    </location>
</feature>
<sequence length="451" mass="49147">MAPRATSTTTHGRRRPKRDAAPPAPAPVAVAVTEAPKRRGRAAKAASQVEAEPQRKKRGRAAKAPAEEAPDEVETAPEQPKKRIGRGRPRAEPAVDDAPAPTKRGGRPRNETPATPVKRRGRPPKNVVDLDRVAGSPRVTKRTRKAPAAPAPAPRIDPRVRSRLRTRAAPAKKKAPVVEAPKPKKRMGRPPKKEVPATPTKKTVEKKTKDARVIKPAAKPRKRRGITILEVPDKYVEQLKEYLQSLMDDDSAAAAAAEAPSPSLEPELEASAEGKGDIIGNETNVNGAEISDEDKASKQHIVDLDEEMEGMDDDADVDAQEFSSSDGERIIEPVDNDQEELSIEEDPQMADIIKEVEMDEAAKEAKIREVLRMQGEVEEPSNKSSDMPQEATASTKEQHIQVMINEEIVFDLQPDEPDSLFDETYHEGSSLAPAASPPELPVAPILPPTFD</sequence>
<keyword evidence="3" id="KW-1185">Reference proteome</keyword>
<dbReference type="Proteomes" id="UP000799291">
    <property type="component" value="Unassembled WGS sequence"/>
</dbReference>
<organism evidence="2 3">
    <name type="scientific">Lentithecium fluviatile CBS 122367</name>
    <dbReference type="NCBI Taxonomy" id="1168545"/>
    <lineage>
        <taxon>Eukaryota</taxon>
        <taxon>Fungi</taxon>
        <taxon>Dikarya</taxon>
        <taxon>Ascomycota</taxon>
        <taxon>Pezizomycotina</taxon>
        <taxon>Dothideomycetes</taxon>
        <taxon>Pleosporomycetidae</taxon>
        <taxon>Pleosporales</taxon>
        <taxon>Massarineae</taxon>
        <taxon>Lentitheciaceae</taxon>
        <taxon>Lentithecium</taxon>
    </lineage>
</organism>
<name>A0A6G1J419_9PLEO</name>
<dbReference type="SMART" id="SM00384">
    <property type="entry name" value="AT_hook"/>
    <property type="match status" value="5"/>
</dbReference>
<feature type="region of interest" description="Disordered" evidence="1">
    <location>
        <begin position="1"/>
        <end position="221"/>
    </location>
</feature>
<gene>
    <name evidence="2" type="ORF">K458DRAFT_388166</name>
</gene>
<reference evidence="2" key="1">
    <citation type="journal article" date="2020" name="Stud. Mycol.">
        <title>101 Dothideomycetes genomes: a test case for predicting lifestyles and emergence of pathogens.</title>
        <authorList>
            <person name="Haridas S."/>
            <person name="Albert R."/>
            <person name="Binder M."/>
            <person name="Bloem J."/>
            <person name="Labutti K."/>
            <person name="Salamov A."/>
            <person name="Andreopoulos B."/>
            <person name="Baker S."/>
            <person name="Barry K."/>
            <person name="Bills G."/>
            <person name="Bluhm B."/>
            <person name="Cannon C."/>
            <person name="Castanera R."/>
            <person name="Culley D."/>
            <person name="Daum C."/>
            <person name="Ezra D."/>
            <person name="Gonzalez J."/>
            <person name="Henrissat B."/>
            <person name="Kuo A."/>
            <person name="Liang C."/>
            <person name="Lipzen A."/>
            <person name="Lutzoni F."/>
            <person name="Magnuson J."/>
            <person name="Mondo S."/>
            <person name="Nolan M."/>
            <person name="Ohm R."/>
            <person name="Pangilinan J."/>
            <person name="Park H.-J."/>
            <person name="Ramirez L."/>
            <person name="Alfaro M."/>
            <person name="Sun H."/>
            <person name="Tritt A."/>
            <person name="Yoshinaga Y."/>
            <person name="Zwiers L.-H."/>
            <person name="Turgeon B."/>
            <person name="Goodwin S."/>
            <person name="Spatafora J."/>
            <person name="Crous P."/>
            <person name="Grigoriev I."/>
        </authorList>
    </citation>
    <scope>NUCLEOTIDE SEQUENCE</scope>
    <source>
        <strain evidence="2">CBS 122367</strain>
    </source>
</reference>
<evidence type="ECO:0000313" key="2">
    <source>
        <dbReference type="EMBL" id="KAF2685274.1"/>
    </source>
</evidence>
<feature type="region of interest" description="Disordered" evidence="1">
    <location>
        <begin position="373"/>
        <end position="396"/>
    </location>
</feature>
<evidence type="ECO:0000313" key="3">
    <source>
        <dbReference type="Proteomes" id="UP000799291"/>
    </source>
</evidence>
<dbReference type="InterPro" id="IPR017956">
    <property type="entry name" value="AT_hook_DNA-bd_motif"/>
</dbReference>
<feature type="region of interest" description="Disordered" evidence="1">
    <location>
        <begin position="415"/>
        <end position="451"/>
    </location>
</feature>
<feature type="compositionally biased region" description="Basic residues" evidence="1">
    <location>
        <begin position="161"/>
        <end position="175"/>
    </location>
</feature>
<feature type="region of interest" description="Disordered" evidence="1">
    <location>
        <begin position="250"/>
        <end position="339"/>
    </location>
</feature>
<feature type="compositionally biased region" description="Polar residues" evidence="1">
    <location>
        <begin position="1"/>
        <end position="10"/>
    </location>
</feature>
<feature type="compositionally biased region" description="Pro residues" evidence="1">
    <location>
        <begin position="435"/>
        <end position="451"/>
    </location>
</feature>
<accession>A0A6G1J419</accession>
<dbReference type="PRINTS" id="PR00929">
    <property type="entry name" value="ATHOOK"/>
</dbReference>
<dbReference type="EMBL" id="MU005579">
    <property type="protein sequence ID" value="KAF2685274.1"/>
    <property type="molecule type" value="Genomic_DNA"/>
</dbReference>
<feature type="compositionally biased region" description="Acidic residues" evidence="1">
    <location>
        <begin position="304"/>
        <end position="319"/>
    </location>
</feature>
<evidence type="ECO:0000256" key="1">
    <source>
        <dbReference type="SAM" id="MobiDB-lite"/>
    </source>
</evidence>
<protein>
    <submittedName>
        <fullName evidence="2">Uncharacterized protein</fullName>
    </submittedName>
</protein>
<dbReference type="AlphaFoldDB" id="A0A6G1J419"/>
<feature type="compositionally biased region" description="Polar residues" evidence="1">
    <location>
        <begin position="382"/>
        <end position="395"/>
    </location>
</feature>
<proteinExistence type="predicted"/>
<feature type="compositionally biased region" description="Basic and acidic residues" evidence="1">
    <location>
        <begin position="293"/>
        <end position="303"/>
    </location>
</feature>